<dbReference type="Gene3D" id="2.40.160.10">
    <property type="entry name" value="Porin"/>
    <property type="match status" value="1"/>
</dbReference>
<name>A0ABR9BAV6_9RHOO</name>
<feature type="signal peptide" evidence="1">
    <location>
        <begin position="1"/>
        <end position="24"/>
    </location>
</feature>
<dbReference type="RefSeq" id="WP_187718309.1">
    <property type="nucleotide sequence ID" value="NZ_JACTAH010000002.1"/>
</dbReference>
<dbReference type="SUPFAM" id="SSF56935">
    <property type="entry name" value="Porins"/>
    <property type="match status" value="1"/>
</dbReference>
<keyword evidence="3" id="KW-1185">Reference proteome</keyword>
<dbReference type="Proteomes" id="UP000603602">
    <property type="component" value="Unassembled WGS sequence"/>
</dbReference>
<proteinExistence type="predicted"/>
<sequence>MSARLLATLAGVAAMLALVVPAAAQTPPPVQLSGFATLGALVPDRSDLWFYRSGVNAPGKNRVDLGTDTLAGVQGSLRLGDSSDFTLQIMASETPRGDYDPRVSWAFWRYNPNAALTLRVGRLRVPFFMHSDSLYVNYANPWIRPPQEVYGLNPFSEIDGADLLVRVPLNGADLEFRPYFGSGRIDVADGGSARLRDVRGLTVNLLKDELNLYLGHGEGRLQVRWGDSGHRTLVAGLGLAGGELAALPARLSGRRGRASFSAAGLQWDNGEWLAIGEIVRRRADRYVNSARAWQLTAGRRIGAFTPFLTLARQTEERPVAQAVIADPTLAAGFDAYLASRSGAQRSVTVGLRWDFARNAALKTEFSRVRVARDAWGSFFPRGQEAPGGRTVHLLGISVDLVF</sequence>
<evidence type="ECO:0000256" key="1">
    <source>
        <dbReference type="SAM" id="SignalP"/>
    </source>
</evidence>
<evidence type="ECO:0000313" key="3">
    <source>
        <dbReference type="Proteomes" id="UP000603602"/>
    </source>
</evidence>
<keyword evidence="1" id="KW-0732">Signal</keyword>
<dbReference type="InterPro" id="IPR023614">
    <property type="entry name" value="Porin_dom_sf"/>
</dbReference>
<evidence type="ECO:0008006" key="4">
    <source>
        <dbReference type="Google" id="ProtNLM"/>
    </source>
</evidence>
<accession>A0ABR9BAV6</accession>
<comment type="caution">
    <text evidence="2">The sequence shown here is derived from an EMBL/GenBank/DDBJ whole genome shotgun (WGS) entry which is preliminary data.</text>
</comment>
<dbReference type="EMBL" id="JACYTO010000002">
    <property type="protein sequence ID" value="MBD8503476.1"/>
    <property type="molecule type" value="Genomic_DNA"/>
</dbReference>
<feature type="chain" id="PRO_5045557986" description="Porin" evidence="1">
    <location>
        <begin position="25"/>
        <end position="402"/>
    </location>
</feature>
<evidence type="ECO:0000313" key="2">
    <source>
        <dbReference type="EMBL" id="MBD8503476.1"/>
    </source>
</evidence>
<gene>
    <name evidence="2" type="ORF">IFO67_11330</name>
</gene>
<reference evidence="3" key="1">
    <citation type="submission" date="2023-07" db="EMBL/GenBank/DDBJ databases">
        <title>Thauera sp. CAU 1555 isolated from sand of Yaerae Beach.</title>
        <authorList>
            <person name="Kim W."/>
        </authorList>
    </citation>
    <scope>NUCLEOTIDE SEQUENCE [LARGE SCALE GENOMIC DNA]</scope>
    <source>
        <strain evidence="3">CAU 1555</strain>
    </source>
</reference>
<protein>
    <recommendedName>
        <fullName evidence="4">Porin</fullName>
    </recommendedName>
</protein>
<organism evidence="2 3">
    <name type="scientific">Thauera sedimentorum</name>
    <dbReference type="NCBI Taxonomy" id="2767595"/>
    <lineage>
        <taxon>Bacteria</taxon>
        <taxon>Pseudomonadati</taxon>
        <taxon>Pseudomonadota</taxon>
        <taxon>Betaproteobacteria</taxon>
        <taxon>Rhodocyclales</taxon>
        <taxon>Zoogloeaceae</taxon>
        <taxon>Thauera</taxon>
    </lineage>
</organism>